<keyword evidence="4" id="KW-1185">Reference proteome</keyword>
<dbReference type="GO" id="GO:0046503">
    <property type="term" value="P:glycerolipid catabolic process"/>
    <property type="evidence" value="ECO:0007669"/>
    <property type="project" value="TreeGrafter"/>
</dbReference>
<name>C5BVM8_BEUC1</name>
<evidence type="ECO:0000313" key="4">
    <source>
        <dbReference type="Proteomes" id="UP000007962"/>
    </source>
</evidence>
<dbReference type="PANTHER" id="PTHR43433">
    <property type="entry name" value="HYDROLASE, ALPHA/BETA FOLD FAMILY PROTEIN"/>
    <property type="match status" value="1"/>
</dbReference>
<reference evidence="3 4" key="1">
    <citation type="journal article" date="2009" name="Stand. Genomic Sci.">
        <title>Complete genome sequence of Beutenbergia cavernae type strain (HKI 0122).</title>
        <authorList>
            <person name="Land M."/>
            <person name="Pukall R."/>
            <person name="Abt B."/>
            <person name="Goker M."/>
            <person name="Rohde M."/>
            <person name="Glavina Del Rio T."/>
            <person name="Tice H."/>
            <person name="Copeland A."/>
            <person name="Cheng J.F."/>
            <person name="Lucas S."/>
            <person name="Chen F."/>
            <person name="Nolan M."/>
            <person name="Bruce D."/>
            <person name="Goodwin L."/>
            <person name="Pitluck S."/>
            <person name="Ivanova N."/>
            <person name="Mavromatis K."/>
            <person name="Ovchinnikova G."/>
            <person name="Pati A."/>
            <person name="Chen A."/>
            <person name="Palaniappan K."/>
            <person name="Hauser L."/>
            <person name="Chang Y.J."/>
            <person name="Jefferies C.C."/>
            <person name="Saunders E."/>
            <person name="Brettin T."/>
            <person name="Detter J.C."/>
            <person name="Han C."/>
            <person name="Chain P."/>
            <person name="Bristow J."/>
            <person name="Eisen J.A."/>
            <person name="Markowitz V."/>
            <person name="Hugenholtz P."/>
            <person name="Kyrpides N.C."/>
            <person name="Klenk H.P."/>
            <person name="Lapidus A."/>
        </authorList>
    </citation>
    <scope>NUCLEOTIDE SEQUENCE [LARGE SCALE GENOMIC DNA]</scope>
    <source>
        <strain evidence="4">ATCC BAA-8 / DSM 12333 / NBRC 16432</strain>
    </source>
</reference>
<dbReference type="EMBL" id="CP001618">
    <property type="protein sequence ID" value="ACQ78468.1"/>
    <property type="molecule type" value="Genomic_DNA"/>
</dbReference>
<dbReference type="HOGENOM" id="CLU_020336_0_0_11"/>
<evidence type="ECO:0000259" key="2">
    <source>
        <dbReference type="Pfam" id="PF00561"/>
    </source>
</evidence>
<feature type="region of interest" description="Disordered" evidence="1">
    <location>
        <begin position="1"/>
        <end position="20"/>
    </location>
</feature>
<dbReference type="SUPFAM" id="SSF53474">
    <property type="entry name" value="alpha/beta-Hydrolases"/>
    <property type="match status" value="1"/>
</dbReference>
<dbReference type="InterPro" id="IPR000073">
    <property type="entry name" value="AB_hydrolase_1"/>
</dbReference>
<dbReference type="InterPro" id="IPR050471">
    <property type="entry name" value="AB_hydrolase"/>
</dbReference>
<dbReference type="RefSeq" id="WP_012725248.1">
    <property type="nucleotide sequence ID" value="NC_012669.1"/>
</dbReference>
<gene>
    <name evidence="3" type="ordered locus">Bcav_0203</name>
</gene>
<dbReference type="Gene3D" id="3.40.50.1820">
    <property type="entry name" value="alpha/beta hydrolase"/>
    <property type="match status" value="1"/>
</dbReference>
<feature type="domain" description="AB hydrolase-1" evidence="2">
    <location>
        <begin position="43"/>
        <end position="283"/>
    </location>
</feature>
<dbReference type="Pfam" id="PF00561">
    <property type="entry name" value="Abhydrolase_1"/>
    <property type="match status" value="1"/>
</dbReference>
<dbReference type="KEGG" id="bcv:Bcav_0203"/>
<dbReference type="PANTHER" id="PTHR43433:SF5">
    <property type="entry name" value="AB HYDROLASE-1 DOMAIN-CONTAINING PROTEIN"/>
    <property type="match status" value="1"/>
</dbReference>
<evidence type="ECO:0000313" key="3">
    <source>
        <dbReference type="EMBL" id="ACQ78468.1"/>
    </source>
</evidence>
<sequence length="304" mass="32473">MSTRMTADRGASAPGRQGRERVADVNDVHLCLQSFGDDADAALLLIAGATWSMDWWDDELCRRLAAGGRHVLRYDQRDTGRSSHDPAGAPTYTGADLVRDAVGILDHEGIDSAHVMGLSSGGGVAQHLALTAPHRVASLVLISTSPAVPAASGELRLPPASSAVRETFDDPPPEPDWSDPDDVARYVVDAERPYAGSLGFDEARVREVARRVVERTLDVRASLTNFWLAADGEPVPGTLADIAAPTLILHGTADPCFPYEHAEALAREIPHTTLVPLEGGGHEMPAAVFHDIVVEAVLAHTRRD</sequence>
<dbReference type="InterPro" id="IPR029058">
    <property type="entry name" value="AB_hydrolase_fold"/>
</dbReference>
<dbReference type="ESTHER" id="beuc1-c5bvm8">
    <property type="family name" value="Aclacinomycin-methylesterase_RdmC"/>
</dbReference>
<keyword evidence="3" id="KW-0378">Hydrolase</keyword>
<accession>C5BVM8</accession>
<dbReference type="STRING" id="471853.Bcav_0203"/>
<dbReference type="Proteomes" id="UP000007962">
    <property type="component" value="Chromosome"/>
</dbReference>
<proteinExistence type="predicted"/>
<dbReference type="eggNOG" id="COG2267">
    <property type="taxonomic scope" value="Bacteria"/>
</dbReference>
<organism evidence="3 4">
    <name type="scientific">Beutenbergia cavernae (strain ATCC BAA-8 / DSM 12333 / CCUG 43141 / JCM 11478 / NBRC 16432 / NCIMB 13614 / HKI 0122)</name>
    <dbReference type="NCBI Taxonomy" id="471853"/>
    <lineage>
        <taxon>Bacteria</taxon>
        <taxon>Bacillati</taxon>
        <taxon>Actinomycetota</taxon>
        <taxon>Actinomycetes</taxon>
        <taxon>Micrococcales</taxon>
        <taxon>Beutenbergiaceae</taxon>
        <taxon>Beutenbergia</taxon>
    </lineage>
</organism>
<protein>
    <submittedName>
        <fullName evidence="3">Alpha/beta hydrolase fold protein</fullName>
    </submittedName>
</protein>
<dbReference type="GO" id="GO:0004806">
    <property type="term" value="F:triacylglycerol lipase activity"/>
    <property type="evidence" value="ECO:0007669"/>
    <property type="project" value="TreeGrafter"/>
</dbReference>
<dbReference type="AlphaFoldDB" id="C5BVM8"/>
<evidence type="ECO:0000256" key="1">
    <source>
        <dbReference type="SAM" id="MobiDB-lite"/>
    </source>
</evidence>